<sequence>MPMTRRALLRHAKNASLHAQRCPHRKNVMPSPTDNLPPLSTTWTSHAAPMYTEQDPALEPRARAAQTYVDTLGMYAEDTHPDSVRQLESRRPSSLAPTYWQAMGRDSPLPEQVGNTPSIDEDPVSFSPSLSGRALAQAVKHVDRLNHVLEQAEQLGTLLLERDQQGGTSIDLQTVVTLCRKLDQLRSAWAAGAFAGSSRIGTQLANHCAPVPRTLQEDALKALINNLWDVAKTEYRDKYLTDPLNADHILVDVYRLVEGLKNSRI</sequence>
<feature type="region of interest" description="Disordered" evidence="1">
    <location>
        <begin position="24"/>
        <end position="43"/>
    </location>
</feature>
<dbReference type="EMBL" id="OV986001">
    <property type="protein sequence ID" value="CAI2798714.1"/>
    <property type="molecule type" value="Genomic_DNA"/>
</dbReference>
<evidence type="ECO:0000313" key="3">
    <source>
        <dbReference type="EMBL" id="CAY51256.1"/>
    </source>
</evidence>
<reference evidence="2" key="2">
    <citation type="submission" date="2023-10" db="EMBL/GenBank/DDBJ databases">
        <authorList>
            <person name="Fortmann-Grote C."/>
        </authorList>
    </citation>
    <scope>NUCLEOTIDE SEQUENCE</scope>
    <source>
        <strain evidence="2">SBW25</strain>
    </source>
</reference>
<protein>
    <submittedName>
        <fullName evidence="3">Uncharacterized protein</fullName>
    </submittedName>
</protein>
<evidence type="ECO:0000313" key="2">
    <source>
        <dbReference type="EMBL" id="CAI2798714.1"/>
    </source>
</evidence>
<accession>C3JYM9</accession>
<name>C3JYM9_PSEFS</name>
<reference evidence="3" key="1">
    <citation type="journal article" date="2009" name="Genome Biol.">
        <title>Genomic and genetic analyses of diversity and plant interactions of Pseudomonas fluorescens.</title>
        <authorList>
            <person name="Silby M.W."/>
            <person name="Cerdeno-Tarraga A.M."/>
            <person name="Vernikos G.S."/>
            <person name="Giddens S.R."/>
            <person name="Jackson R.W."/>
            <person name="Preston G.M."/>
            <person name="Zhang X.X."/>
            <person name="Moon C.D."/>
            <person name="Gehrig S.M."/>
            <person name="Godfrey S.A."/>
            <person name="Knight C.G."/>
            <person name="Malone J.G."/>
            <person name="Robinson Z."/>
            <person name="Spiers A.J."/>
            <person name="Harris S."/>
            <person name="Challis G.L."/>
            <person name="Yaxley A.M."/>
            <person name="Harris D."/>
            <person name="Seeger K."/>
            <person name="Murphy L."/>
            <person name="Rutter S."/>
            <person name="Squares R."/>
            <person name="Quail M.A."/>
            <person name="Saunders E."/>
            <person name="Mavromatis K."/>
            <person name="Brettin T.S."/>
            <person name="Bentley S.D."/>
            <person name="Hothersall J."/>
            <person name="Stephens E."/>
            <person name="Thomas C.M."/>
            <person name="Parkhill J."/>
            <person name="Levy S.B."/>
            <person name="Rainey P.B."/>
            <person name="Thomson N.R."/>
        </authorList>
    </citation>
    <scope>NUCLEOTIDE SEQUENCE [LARGE SCALE GENOMIC DNA]</scope>
    <source>
        <strain evidence="3">SBW25</strain>
    </source>
</reference>
<evidence type="ECO:0000256" key="1">
    <source>
        <dbReference type="SAM" id="MobiDB-lite"/>
    </source>
</evidence>
<feature type="compositionally biased region" description="Polar residues" evidence="1">
    <location>
        <begin position="30"/>
        <end position="43"/>
    </location>
</feature>
<gene>
    <name evidence="3" type="ordered locus">PFLU_4542</name>
</gene>
<dbReference type="AlphaFoldDB" id="C3JYM9"/>
<proteinExistence type="predicted"/>
<dbReference type="Proteomes" id="UP001152918">
    <property type="component" value="Chromosome"/>
</dbReference>
<dbReference type="EMBL" id="AM181176">
    <property type="protein sequence ID" value="CAY51256.1"/>
    <property type="molecule type" value="Genomic_DNA"/>
</dbReference>
<dbReference type="KEGG" id="pfs:PFLU_4542"/>
<organism evidence="3">
    <name type="scientific">Pseudomonas fluorescens (strain SBW25)</name>
    <dbReference type="NCBI Taxonomy" id="216595"/>
    <lineage>
        <taxon>Bacteria</taxon>
        <taxon>Pseudomonadati</taxon>
        <taxon>Pseudomonadota</taxon>
        <taxon>Gammaproteobacteria</taxon>
        <taxon>Pseudomonadales</taxon>
        <taxon>Pseudomonadaceae</taxon>
        <taxon>Pseudomonas</taxon>
    </lineage>
</organism>
<dbReference type="HOGENOM" id="CLU_1049147_0_0_6"/>